<accession>A0ABS1FB47</accession>
<protein>
    <submittedName>
        <fullName evidence="2">DUF1311 domain-containing protein</fullName>
    </submittedName>
</protein>
<dbReference type="InterPro" id="IPR009739">
    <property type="entry name" value="LprI-like_N"/>
</dbReference>
<dbReference type="PANTHER" id="PTHR39176">
    <property type="entry name" value="PERIPLASMIC PROTEIN-RELATED"/>
    <property type="match status" value="1"/>
</dbReference>
<keyword evidence="3" id="KW-1185">Reference proteome</keyword>
<sequence length="122" mass="12708">MPDALPSASCNGPRRPSYQACLGASDGVTAAMNDGIGTEFDYQDARLNKVYGALRAALDPAQKSALRREELKWIASRDAACAPAKDVGTAARLDGNACRVDRTAELERMLGAHAAGGGTDGQ</sequence>
<dbReference type="Pfam" id="PF07007">
    <property type="entry name" value="LprI"/>
    <property type="match status" value="1"/>
</dbReference>
<organism evidence="2 3">
    <name type="scientific">Azospirillum endophyticum</name>
    <dbReference type="NCBI Taxonomy" id="2800326"/>
    <lineage>
        <taxon>Bacteria</taxon>
        <taxon>Pseudomonadati</taxon>
        <taxon>Pseudomonadota</taxon>
        <taxon>Alphaproteobacteria</taxon>
        <taxon>Rhodospirillales</taxon>
        <taxon>Azospirillaceae</taxon>
        <taxon>Azospirillum</taxon>
    </lineage>
</organism>
<dbReference type="PANTHER" id="PTHR39176:SF1">
    <property type="entry name" value="PERIPLASMIC PROTEIN"/>
    <property type="match status" value="1"/>
</dbReference>
<dbReference type="EMBL" id="JAENHM010000067">
    <property type="protein sequence ID" value="MBK1840653.1"/>
    <property type="molecule type" value="Genomic_DNA"/>
</dbReference>
<dbReference type="RefSeq" id="WP_200197334.1">
    <property type="nucleotide sequence ID" value="NZ_JAENHM010000067.1"/>
</dbReference>
<name>A0ABS1FB47_9PROT</name>
<gene>
    <name evidence="2" type="ORF">JHL17_24930</name>
</gene>
<reference evidence="3" key="1">
    <citation type="submission" date="2021-01" db="EMBL/GenBank/DDBJ databases">
        <title>Genome public.</title>
        <authorList>
            <person name="Liu C."/>
            <person name="Sun Q."/>
        </authorList>
    </citation>
    <scope>NUCLEOTIDE SEQUENCE [LARGE SCALE GENOMIC DNA]</scope>
    <source>
        <strain evidence="3">YIM B02556</strain>
    </source>
</reference>
<evidence type="ECO:0000313" key="2">
    <source>
        <dbReference type="EMBL" id="MBK1840653.1"/>
    </source>
</evidence>
<feature type="domain" description="Lysozyme inhibitor LprI-like N-terminal" evidence="1">
    <location>
        <begin position="25"/>
        <end position="105"/>
    </location>
</feature>
<evidence type="ECO:0000313" key="3">
    <source>
        <dbReference type="Proteomes" id="UP000652760"/>
    </source>
</evidence>
<proteinExistence type="predicted"/>
<dbReference type="Gene3D" id="1.20.1270.180">
    <property type="match status" value="1"/>
</dbReference>
<comment type="caution">
    <text evidence="2">The sequence shown here is derived from an EMBL/GenBank/DDBJ whole genome shotgun (WGS) entry which is preliminary data.</text>
</comment>
<evidence type="ECO:0000259" key="1">
    <source>
        <dbReference type="Pfam" id="PF07007"/>
    </source>
</evidence>
<dbReference type="Proteomes" id="UP000652760">
    <property type="component" value="Unassembled WGS sequence"/>
</dbReference>